<dbReference type="RefSeq" id="WP_188831183.1">
    <property type="nucleotide sequence ID" value="NZ_BMMW01000007.1"/>
</dbReference>
<dbReference type="Proteomes" id="UP000612956">
    <property type="component" value="Unassembled WGS sequence"/>
</dbReference>
<dbReference type="InterPro" id="IPR002104">
    <property type="entry name" value="Integrase_catalytic"/>
</dbReference>
<evidence type="ECO:0000256" key="1">
    <source>
        <dbReference type="ARBA" id="ARBA00022908"/>
    </source>
</evidence>
<dbReference type="Gene3D" id="1.10.443.10">
    <property type="entry name" value="Intergrase catalytic core"/>
    <property type="match status" value="1"/>
</dbReference>
<keyword evidence="3" id="KW-0233">DNA recombination</keyword>
<evidence type="ECO:0000313" key="6">
    <source>
        <dbReference type="Proteomes" id="UP000612956"/>
    </source>
</evidence>
<accession>A0A917QU40</accession>
<dbReference type="InterPro" id="IPR011010">
    <property type="entry name" value="DNA_brk_join_enz"/>
</dbReference>
<dbReference type="PANTHER" id="PTHR30349">
    <property type="entry name" value="PHAGE INTEGRASE-RELATED"/>
    <property type="match status" value="1"/>
</dbReference>
<evidence type="ECO:0000259" key="4">
    <source>
        <dbReference type="PROSITE" id="PS51898"/>
    </source>
</evidence>
<dbReference type="SUPFAM" id="SSF56349">
    <property type="entry name" value="DNA breaking-rejoining enzymes"/>
    <property type="match status" value="1"/>
</dbReference>
<keyword evidence="2" id="KW-0238">DNA-binding</keyword>
<comment type="caution">
    <text evidence="5">The sequence shown here is derived from an EMBL/GenBank/DDBJ whole genome shotgun (WGS) entry which is preliminary data.</text>
</comment>
<dbReference type="InterPro" id="IPR010998">
    <property type="entry name" value="Integrase_recombinase_N"/>
</dbReference>
<dbReference type="Pfam" id="PF00589">
    <property type="entry name" value="Phage_integrase"/>
    <property type="match status" value="1"/>
</dbReference>
<dbReference type="EMBL" id="BMMW01000007">
    <property type="protein sequence ID" value="GGK68830.1"/>
    <property type="molecule type" value="Genomic_DNA"/>
</dbReference>
<sequence length="314" mass="33633">MTTDSQFDAAGPTVLSDADVELLSGLSAPTLRAFAAALRMSSLAEKTQLTYVERVHDFLRWLDAARHPAALTTTAGLNGAAAAYITGLQDRAVADSTLNVSLAALDALGQWLGLGSISAPRAVVDQITPKTLDQRQHSALLRAAAARPLRDYALISVALDAGPRQSELAALNIADIELDPAAGRGRATLTSPNKTQRQVPLGPGCVAVLNVLLADRRRTPDAESRRQRALFVGSMRPTRLSERSIDRIVREVGRSANPPMEISPSTLRNTCEARLLAAGRNLDEVATLMGQQQPNLTRIRALVPPPQMELDFTV</sequence>
<dbReference type="Pfam" id="PF13495">
    <property type="entry name" value="Phage_int_SAM_4"/>
    <property type="match status" value="1"/>
</dbReference>
<feature type="domain" description="Tyr recombinase" evidence="4">
    <location>
        <begin position="127"/>
        <end position="314"/>
    </location>
</feature>
<dbReference type="GO" id="GO:0015074">
    <property type="term" value="P:DNA integration"/>
    <property type="evidence" value="ECO:0007669"/>
    <property type="project" value="UniProtKB-KW"/>
</dbReference>
<gene>
    <name evidence="5" type="ORF">GCM10011591_46200</name>
</gene>
<keyword evidence="6" id="KW-1185">Reference proteome</keyword>
<dbReference type="PANTHER" id="PTHR30349:SF88">
    <property type="entry name" value="BLL1584 PROTEIN"/>
    <property type="match status" value="1"/>
</dbReference>
<dbReference type="PROSITE" id="PS51898">
    <property type="entry name" value="TYR_RECOMBINASE"/>
    <property type="match status" value="1"/>
</dbReference>
<dbReference type="InterPro" id="IPR004107">
    <property type="entry name" value="Integrase_SAM-like_N"/>
</dbReference>
<dbReference type="GO" id="GO:0003677">
    <property type="term" value="F:DNA binding"/>
    <property type="evidence" value="ECO:0007669"/>
    <property type="project" value="UniProtKB-KW"/>
</dbReference>
<organism evidence="5 6">
    <name type="scientific">Nocardia camponoti</name>
    <dbReference type="NCBI Taxonomy" id="1616106"/>
    <lineage>
        <taxon>Bacteria</taxon>
        <taxon>Bacillati</taxon>
        <taxon>Actinomycetota</taxon>
        <taxon>Actinomycetes</taxon>
        <taxon>Mycobacteriales</taxon>
        <taxon>Nocardiaceae</taxon>
        <taxon>Nocardia</taxon>
    </lineage>
</organism>
<reference evidence="5" key="2">
    <citation type="submission" date="2020-09" db="EMBL/GenBank/DDBJ databases">
        <authorList>
            <person name="Sun Q."/>
            <person name="Zhou Y."/>
        </authorList>
    </citation>
    <scope>NUCLEOTIDE SEQUENCE</scope>
    <source>
        <strain evidence="5">CGMCC 4.7278</strain>
    </source>
</reference>
<name>A0A917QU40_9NOCA</name>
<dbReference type="InterPro" id="IPR013762">
    <property type="entry name" value="Integrase-like_cat_sf"/>
</dbReference>
<dbReference type="Gene3D" id="1.10.150.130">
    <property type="match status" value="1"/>
</dbReference>
<reference evidence="5" key="1">
    <citation type="journal article" date="2014" name="Int. J. Syst. Evol. Microbiol.">
        <title>Complete genome sequence of Corynebacterium casei LMG S-19264T (=DSM 44701T), isolated from a smear-ripened cheese.</title>
        <authorList>
            <consortium name="US DOE Joint Genome Institute (JGI-PGF)"/>
            <person name="Walter F."/>
            <person name="Albersmeier A."/>
            <person name="Kalinowski J."/>
            <person name="Ruckert C."/>
        </authorList>
    </citation>
    <scope>NUCLEOTIDE SEQUENCE</scope>
    <source>
        <strain evidence="5">CGMCC 4.7278</strain>
    </source>
</reference>
<evidence type="ECO:0000256" key="3">
    <source>
        <dbReference type="ARBA" id="ARBA00023172"/>
    </source>
</evidence>
<keyword evidence="1" id="KW-0229">DNA integration</keyword>
<dbReference type="AlphaFoldDB" id="A0A917QU40"/>
<evidence type="ECO:0000256" key="2">
    <source>
        <dbReference type="ARBA" id="ARBA00023125"/>
    </source>
</evidence>
<proteinExistence type="predicted"/>
<dbReference type="InterPro" id="IPR050090">
    <property type="entry name" value="Tyrosine_recombinase_XerCD"/>
</dbReference>
<evidence type="ECO:0000313" key="5">
    <source>
        <dbReference type="EMBL" id="GGK68830.1"/>
    </source>
</evidence>
<dbReference type="CDD" id="cd00397">
    <property type="entry name" value="DNA_BRE_C"/>
    <property type="match status" value="1"/>
</dbReference>
<protein>
    <recommendedName>
        <fullName evidence="4">Tyr recombinase domain-containing protein</fullName>
    </recommendedName>
</protein>
<dbReference type="GO" id="GO:0006310">
    <property type="term" value="P:DNA recombination"/>
    <property type="evidence" value="ECO:0007669"/>
    <property type="project" value="UniProtKB-KW"/>
</dbReference>